<evidence type="ECO:0000256" key="2">
    <source>
        <dbReference type="ARBA" id="ARBA00013855"/>
    </source>
</evidence>
<protein>
    <recommendedName>
        <fullName evidence="2">Cell shape-determining protein MreC</fullName>
    </recommendedName>
    <alternativeName>
        <fullName evidence="4">Cell shape protein MreC</fullName>
    </alternativeName>
</protein>
<gene>
    <name evidence="8" type="ORF">RZ57_05155</name>
</gene>
<feature type="transmembrane region" description="Helical" evidence="6">
    <location>
        <begin position="12"/>
        <end position="28"/>
    </location>
</feature>
<dbReference type="PANTHER" id="PTHR34138:SF1">
    <property type="entry name" value="CELL SHAPE-DETERMINING PROTEIN MREC"/>
    <property type="match status" value="1"/>
</dbReference>
<proteinExistence type="inferred from homology"/>
<feature type="compositionally biased region" description="Basic and acidic residues" evidence="5">
    <location>
        <begin position="307"/>
        <end position="346"/>
    </location>
</feature>
<dbReference type="OMA" id="RDMTVLN"/>
<evidence type="ECO:0000256" key="1">
    <source>
        <dbReference type="ARBA" id="ARBA00009369"/>
    </source>
</evidence>
<evidence type="ECO:0000313" key="9">
    <source>
        <dbReference type="Proteomes" id="UP000060132"/>
    </source>
</evidence>
<dbReference type="InterPro" id="IPR042177">
    <property type="entry name" value="Cell/Rod_1"/>
</dbReference>
<dbReference type="NCBIfam" id="TIGR00219">
    <property type="entry name" value="mreC"/>
    <property type="match status" value="1"/>
</dbReference>
<dbReference type="InterPro" id="IPR055342">
    <property type="entry name" value="MreC_beta-barrel_core"/>
</dbReference>
<dbReference type="InterPro" id="IPR007221">
    <property type="entry name" value="MreC"/>
</dbReference>
<organism evidence="8 9">
    <name type="scientific">Haemophilus ducreyi</name>
    <dbReference type="NCBI Taxonomy" id="730"/>
    <lineage>
        <taxon>Bacteria</taxon>
        <taxon>Pseudomonadati</taxon>
        <taxon>Pseudomonadota</taxon>
        <taxon>Gammaproteobacteria</taxon>
        <taxon>Pasteurellales</taxon>
        <taxon>Pasteurellaceae</taxon>
        <taxon>Haemophilus</taxon>
    </lineage>
</organism>
<dbReference type="PANTHER" id="PTHR34138">
    <property type="entry name" value="CELL SHAPE-DETERMINING PROTEIN MREC"/>
    <property type="match status" value="1"/>
</dbReference>
<dbReference type="Gene3D" id="2.40.10.350">
    <property type="entry name" value="Rod shape-determining protein MreC, domain 2"/>
    <property type="match status" value="1"/>
</dbReference>
<dbReference type="InterPro" id="IPR042175">
    <property type="entry name" value="Cell/Rod_MreC_2"/>
</dbReference>
<dbReference type="GO" id="GO:0008360">
    <property type="term" value="P:regulation of cell shape"/>
    <property type="evidence" value="ECO:0007669"/>
    <property type="project" value="UniProtKB-KW"/>
</dbReference>
<keyword evidence="6" id="KW-1133">Transmembrane helix</keyword>
<evidence type="ECO:0000259" key="7">
    <source>
        <dbReference type="Pfam" id="PF04085"/>
    </source>
</evidence>
<dbReference type="AlphaFoldDB" id="A0AAC8ZB53"/>
<accession>A0AAC8ZB53</accession>
<evidence type="ECO:0000256" key="3">
    <source>
        <dbReference type="ARBA" id="ARBA00022960"/>
    </source>
</evidence>
<keyword evidence="6" id="KW-0472">Membrane</keyword>
<dbReference type="Gene3D" id="2.40.10.340">
    <property type="entry name" value="Rod shape-determining protein MreC, domain 1"/>
    <property type="match status" value="1"/>
</dbReference>
<name>A0AAC8ZB53_HAEDC</name>
<evidence type="ECO:0000313" key="8">
    <source>
        <dbReference type="EMBL" id="AKO33074.1"/>
    </source>
</evidence>
<keyword evidence="6" id="KW-0812">Transmembrane</keyword>
<evidence type="ECO:0000256" key="6">
    <source>
        <dbReference type="SAM" id="Phobius"/>
    </source>
</evidence>
<feature type="region of interest" description="Disordered" evidence="5">
    <location>
        <begin position="302"/>
        <end position="353"/>
    </location>
</feature>
<dbReference type="Proteomes" id="UP000060132">
    <property type="component" value="Chromosome"/>
</dbReference>
<evidence type="ECO:0000256" key="4">
    <source>
        <dbReference type="ARBA" id="ARBA00032089"/>
    </source>
</evidence>
<comment type="similarity">
    <text evidence="1">Belongs to the MreC family.</text>
</comment>
<keyword evidence="3" id="KW-0133">Cell shape</keyword>
<evidence type="ECO:0000256" key="5">
    <source>
        <dbReference type="SAM" id="MobiDB-lite"/>
    </source>
</evidence>
<dbReference type="EMBL" id="CP011219">
    <property type="protein sequence ID" value="AKO33074.1"/>
    <property type="molecule type" value="Genomic_DNA"/>
</dbReference>
<sequence>MKPIFAKAPSLGVRLFFAIILSIMLIAFDGRSSVIIQFRNMLETAVSGLYYFANTPRSVLDGVSNNFIDNNKLQLENHVLKEQLREKNADLLLLDQLKVENQRLRLLLSSPLRQDEYKKIAEVLTAEMNVYRKQVIINRGKNDGAFVGQPIIDEKGVVGQIISVGENSSRILLLTDVTHAVPVQVLRNDVRGIANGSGHNDELFIDNLPRAVDVVKGDVLITSGLGGRFPEGYPVAIVEAVTNDSQSQFARIVARPLASFDRLRYLLLLWPTREELRKAKSLSPQQVRDVVEERRNSLNPLSRFKIKQKDQVKEQTNDEIKEGELDHNDEQINPARELEIERDQNNHTEQGAE</sequence>
<dbReference type="GO" id="GO:0005886">
    <property type="term" value="C:plasma membrane"/>
    <property type="evidence" value="ECO:0007669"/>
    <property type="project" value="TreeGrafter"/>
</dbReference>
<dbReference type="RefSeq" id="WP_010945164.1">
    <property type="nucleotide sequence ID" value="NZ_CP011218.1"/>
</dbReference>
<reference evidence="8 9" key="1">
    <citation type="journal article" date="2015" name="PLoS Negl. Trop. Dis.">
        <title>Haemophilus ducreyi Cutaneous Ulcer Strains Are Nearly Identical to Class I Genital Ulcer Strains.</title>
        <authorList>
            <person name="Gangaiah D."/>
            <person name="Webb K.M."/>
            <person name="Humphreys T.L."/>
            <person name="Fortney K.R."/>
            <person name="Toh E."/>
            <person name="Tai A."/>
            <person name="Katz S.S."/>
            <person name="Pillay A."/>
            <person name="Chen C.Y."/>
            <person name="Roberts S.A."/>
            <person name="Munson R.S.Jr."/>
            <person name="Spinola S.M."/>
        </authorList>
    </citation>
    <scope>NUCLEOTIDE SEQUENCE [LARGE SCALE GENOMIC DNA]</scope>
    <source>
        <strain evidence="9">CLU2</strain>
    </source>
</reference>
<feature type="domain" description="Rod shape-determining protein MreC beta-barrel core" evidence="7">
    <location>
        <begin position="123"/>
        <end position="270"/>
    </location>
</feature>
<dbReference type="Pfam" id="PF04085">
    <property type="entry name" value="MreC"/>
    <property type="match status" value="1"/>
</dbReference>